<keyword evidence="2" id="KW-1185">Reference proteome</keyword>
<dbReference type="GeneID" id="88815714"/>
<proteinExistence type="predicted"/>
<sequence>MATAKAYDLDQAYELLNSGKHREVELDFDIDTDAFFQIADEYGSKGAEIKRSNNHFVIKLESLSIPSLN</sequence>
<protein>
    <submittedName>
        <fullName evidence="1">Uncharacterized protein</fullName>
    </submittedName>
</protein>
<dbReference type="RefSeq" id="WP_042390845.1">
    <property type="nucleotide sequence ID" value="NZ_BBMZ01000009.1"/>
</dbReference>
<evidence type="ECO:0000313" key="1">
    <source>
        <dbReference type="EMBL" id="GAL58033.1"/>
    </source>
</evidence>
<gene>
    <name evidence="1" type="ORF">EV102420_09_00650</name>
</gene>
<dbReference type="OrthoDB" id="6520322at2"/>
<name>A0A090V1T4_PSEVU</name>
<dbReference type="Proteomes" id="UP000029462">
    <property type="component" value="Unassembled WGS sequence"/>
</dbReference>
<evidence type="ECO:0000313" key="2">
    <source>
        <dbReference type="Proteomes" id="UP000029462"/>
    </source>
</evidence>
<accession>A0A090V1T4</accession>
<comment type="caution">
    <text evidence="1">The sequence shown here is derived from an EMBL/GenBank/DDBJ whole genome shotgun (WGS) entry which is preliminary data.</text>
</comment>
<organism evidence="1 2">
    <name type="scientific">Pseudescherichia vulneris NBRC 102420</name>
    <dbReference type="NCBI Taxonomy" id="1115515"/>
    <lineage>
        <taxon>Bacteria</taxon>
        <taxon>Pseudomonadati</taxon>
        <taxon>Pseudomonadota</taxon>
        <taxon>Gammaproteobacteria</taxon>
        <taxon>Enterobacterales</taxon>
        <taxon>Enterobacteriaceae</taxon>
        <taxon>Pseudescherichia</taxon>
    </lineage>
</organism>
<reference evidence="1 2" key="1">
    <citation type="submission" date="2014-09" db="EMBL/GenBank/DDBJ databases">
        <title>Whole genome shotgun sequence of Escherichia vulneris NBRC 102420.</title>
        <authorList>
            <person name="Yoshida Y."/>
            <person name="Hosoyama A."/>
            <person name="Tsuchikane K."/>
            <person name="Ohji S."/>
            <person name="Ichikawa N."/>
            <person name="Kimura A."/>
            <person name="Yamazoe A."/>
            <person name="Ezaki T."/>
            <person name="Fujita N."/>
        </authorList>
    </citation>
    <scope>NUCLEOTIDE SEQUENCE [LARGE SCALE GENOMIC DNA]</scope>
    <source>
        <strain evidence="1 2">NBRC 102420</strain>
    </source>
</reference>
<dbReference type="AlphaFoldDB" id="A0A090V1T4"/>
<dbReference type="EMBL" id="BBMZ01000009">
    <property type="protein sequence ID" value="GAL58033.1"/>
    <property type="molecule type" value="Genomic_DNA"/>
</dbReference>
<dbReference type="eggNOG" id="ENOG50331MN">
    <property type="taxonomic scope" value="Bacteria"/>
</dbReference>